<protein>
    <submittedName>
        <fullName evidence="3">Helix-turn-helix transcriptional regulator</fullName>
    </submittedName>
</protein>
<dbReference type="InterPro" id="IPR001387">
    <property type="entry name" value="Cro/C1-type_HTH"/>
</dbReference>
<dbReference type="Gene3D" id="3.30.450.180">
    <property type="match status" value="1"/>
</dbReference>
<dbReference type="Gene3D" id="1.10.260.40">
    <property type="entry name" value="lambda repressor-like DNA-binding domains"/>
    <property type="match status" value="1"/>
</dbReference>
<dbReference type="SMART" id="SM00530">
    <property type="entry name" value="HTH_XRE"/>
    <property type="match status" value="1"/>
</dbReference>
<proteinExistence type="predicted"/>
<evidence type="ECO:0000256" key="1">
    <source>
        <dbReference type="SAM" id="MobiDB-lite"/>
    </source>
</evidence>
<dbReference type="PROSITE" id="PS50943">
    <property type="entry name" value="HTH_CROC1"/>
    <property type="match status" value="1"/>
</dbReference>
<gene>
    <name evidence="3" type="ORF">MQN93_42510</name>
</gene>
<reference evidence="3" key="1">
    <citation type="submission" date="2022-03" db="EMBL/GenBank/DDBJ databases">
        <title>Streptomyces 7R015 and 7R016 isolated from Barleria lupulina in Thailand.</title>
        <authorList>
            <person name="Kanchanasin P."/>
            <person name="Phongsopitanun W."/>
            <person name="Tanasupawat S."/>
        </authorList>
    </citation>
    <scope>NUCLEOTIDE SEQUENCE</scope>
    <source>
        <strain evidence="3">7R016</strain>
    </source>
</reference>
<dbReference type="Proteomes" id="UP001165270">
    <property type="component" value="Unassembled WGS sequence"/>
</dbReference>
<feature type="compositionally biased region" description="Polar residues" evidence="1">
    <location>
        <begin position="299"/>
        <end position="316"/>
    </location>
</feature>
<dbReference type="Pfam" id="PF13560">
    <property type="entry name" value="HTH_31"/>
    <property type="match status" value="1"/>
</dbReference>
<name>A0ABS9XWC8_9ACTN</name>
<accession>A0ABS9XWC8</accession>
<feature type="domain" description="HTH cro/C1-type" evidence="2">
    <location>
        <begin position="41"/>
        <end position="88"/>
    </location>
</feature>
<dbReference type="InterPro" id="IPR010982">
    <property type="entry name" value="Lambda_DNA-bd_dom_sf"/>
</dbReference>
<organism evidence="3 4">
    <name type="scientific">Streptomyces spinosisporus</name>
    <dbReference type="NCBI Taxonomy" id="2927582"/>
    <lineage>
        <taxon>Bacteria</taxon>
        <taxon>Bacillati</taxon>
        <taxon>Actinomycetota</taxon>
        <taxon>Actinomycetes</taxon>
        <taxon>Kitasatosporales</taxon>
        <taxon>Streptomycetaceae</taxon>
        <taxon>Streptomyces</taxon>
    </lineage>
</organism>
<dbReference type="InterPro" id="IPR041413">
    <property type="entry name" value="MLTR_LBD"/>
</dbReference>
<dbReference type="EMBL" id="JALDAX010000033">
    <property type="protein sequence ID" value="MCI3246378.1"/>
    <property type="molecule type" value="Genomic_DNA"/>
</dbReference>
<dbReference type="RefSeq" id="WP_242713726.1">
    <property type="nucleotide sequence ID" value="NZ_JALDAX010000033.1"/>
</dbReference>
<evidence type="ECO:0000259" key="2">
    <source>
        <dbReference type="PROSITE" id="PS50943"/>
    </source>
</evidence>
<dbReference type="PANTHER" id="PTHR35010:SF2">
    <property type="entry name" value="BLL4672 PROTEIN"/>
    <property type="match status" value="1"/>
</dbReference>
<evidence type="ECO:0000313" key="3">
    <source>
        <dbReference type="EMBL" id="MCI3246378.1"/>
    </source>
</evidence>
<dbReference type="Pfam" id="PF17765">
    <property type="entry name" value="MLTR_LBD"/>
    <property type="match status" value="1"/>
</dbReference>
<dbReference type="PANTHER" id="PTHR35010">
    <property type="entry name" value="BLL4672 PROTEIN-RELATED"/>
    <property type="match status" value="1"/>
</dbReference>
<keyword evidence="4" id="KW-1185">Reference proteome</keyword>
<comment type="caution">
    <text evidence="3">The sequence shown here is derived from an EMBL/GenBank/DDBJ whole genome shotgun (WGS) entry which is preliminary data.</text>
</comment>
<dbReference type="SUPFAM" id="SSF47413">
    <property type="entry name" value="lambda repressor-like DNA-binding domains"/>
    <property type="match status" value="1"/>
</dbReference>
<evidence type="ECO:0000313" key="4">
    <source>
        <dbReference type="Proteomes" id="UP001165270"/>
    </source>
</evidence>
<feature type="region of interest" description="Disordered" evidence="1">
    <location>
        <begin position="287"/>
        <end position="316"/>
    </location>
</feature>
<sequence>MSTAYDDANEEFSEFLRTRRARISPGEAGVGTAGGPRRVPGLRREEVARLAGVSVDYYIRLERGRGTNVSDAVLEALARALRLDDTERAHLFTLAGPAHRRRRGRDGRSQALAVQRVRPGLLRVRDMIEAAPALVIGRRYDVLASNALARALYIDFEAQPVRKRNLVRFLFLDDAARKLYADWPTAARGVVAGLHLYAGRHPDDPLLRDLVAELSDRDRDFRRWWARHDVQDHGSGEKHYCHPVVGGMVLGYETLASITDDDQVLGMHTVEPGSPSEAALRRLAALADRRVDQGPTPPLSTTTRCTSRNAQQRTTD</sequence>
<dbReference type="CDD" id="cd00093">
    <property type="entry name" value="HTH_XRE"/>
    <property type="match status" value="1"/>
</dbReference>